<gene>
    <name evidence="1" type="ORF">F2P45_15420</name>
</gene>
<proteinExistence type="predicted"/>
<comment type="caution">
    <text evidence="1">The sequence shown here is derived from an EMBL/GenBank/DDBJ whole genome shotgun (WGS) entry which is preliminary data.</text>
</comment>
<accession>A0ABX0NU70</accession>
<protein>
    <submittedName>
        <fullName evidence="1">Uncharacterized protein</fullName>
    </submittedName>
</protein>
<dbReference type="RefSeq" id="WP_166876618.1">
    <property type="nucleotide sequence ID" value="NZ_WHJH01000016.1"/>
</dbReference>
<evidence type="ECO:0000313" key="2">
    <source>
        <dbReference type="Proteomes" id="UP000609726"/>
    </source>
</evidence>
<evidence type="ECO:0000313" key="1">
    <source>
        <dbReference type="EMBL" id="NHZ90397.1"/>
    </source>
</evidence>
<name>A0ABX0NU70_9BURK</name>
<keyword evidence="2" id="KW-1185">Reference proteome</keyword>
<organism evidence="1 2">
    <name type="scientific">Massilia mucilaginosa</name>
    <dbReference type="NCBI Taxonomy" id="2609282"/>
    <lineage>
        <taxon>Bacteria</taxon>
        <taxon>Pseudomonadati</taxon>
        <taxon>Pseudomonadota</taxon>
        <taxon>Betaproteobacteria</taxon>
        <taxon>Burkholderiales</taxon>
        <taxon>Oxalobacteraceae</taxon>
        <taxon>Telluria group</taxon>
        <taxon>Massilia</taxon>
    </lineage>
</organism>
<dbReference type="Proteomes" id="UP000609726">
    <property type="component" value="Unassembled WGS sequence"/>
</dbReference>
<sequence length="124" mass="12922">MATSNAAITSVCPAMIAYFASGIRMSMYHLALLHGAARAQRVIVRDEAGSLRALSRHAGEDNASFLGRLRRFGPEDVDTAPAPGEAPLFAALLDADMALPDNSVACALRPGVTTPNIAASDLIS</sequence>
<dbReference type="EMBL" id="WHJH01000016">
    <property type="protein sequence ID" value="NHZ90397.1"/>
    <property type="molecule type" value="Genomic_DNA"/>
</dbReference>
<reference evidence="1 2" key="1">
    <citation type="submission" date="2019-10" db="EMBL/GenBank/DDBJ databases">
        <title>Taxonomy of Antarctic Massilia spp.: description of Massilia rubra sp. nov., Massilia aquatica sp. nov., Massilia mucilaginosa sp. nov., Massilia frigida sp. nov. isolated from streams, lakes and regoliths.</title>
        <authorList>
            <person name="Holochova P."/>
            <person name="Sedlacek I."/>
            <person name="Kralova S."/>
            <person name="Maslanova I."/>
            <person name="Busse H.-J."/>
            <person name="Stankova E."/>
            <person name="Vrbovska V."/>
            <person name="Kovarovic V."/>
            <person name="Bartak M."/>
            <person name="Svec P."/>
            <person name="Pantucek R."/>
        </authorList>
    </citation>
    <scope>NUCLEOTIDE SEQUENCE [LARGE SCALE GENOMIC DNA]</scope>
    <source>
        <strain evidence="1 2">CCM 8733</strain>
    </source>
</reference>